<dbReference type="SMART" id="SM00086">
    <property type="entry name" value="PAC"/>
    <property type="match status" value="2"/>
</dbReference>
<dbReference type="InterPro" id="IPR013655">
    <property type="entry name" value="PAS_fold_3"/>
</dbReference>
<dbReference type="PROSITE" id="PS50113">
    <property type="entry name" value="PAC"/>
    <property type="match status" value="2"/>
</dbReference>
<dbReference type="InterPro" id="IPR003018">
    <property type="entry name" value="GAF"/>
</dbReference>
<evidence type="ECO:0000256" key="12">
    <source>
        <dbReference type="ARBA" id="ARBA00023136"/>
    </source>
</evidence>
<dbReference type="GO" id="GO:0005886">
    <property type="term" value="C:plasma membrane"/>
    <property type="evidence" value="ECO:0007669"/>
    <property type="project" value="UniProtKB-SubCell"/>
</dbReference>
<feature type="domain" description="PAC" evidence="18">
    <location>
        <begin position="357"/>
        <end position="409"/>
    </location>
</feature>
<feature type="modified residue" description="4-aspartylphosphate" evidence="13">
    <location>
        <position position="914"/>
    </location>
</feature>
<gene>
    <name evidence="19" type="ORF">SAMN02982985_04309</name>
</gene>
<dbReference type="InterPro" id="IPR004358">
    <property type="entry name" value="Sig_transdc_His_kin-like_C"/>
</dbReference>
<keyword evidence="5" id="KW-1003">Cell membrane</keyword>
<dbReference type="CDD" id="cd00130">
    <property type="entry name" value="PAS"/>
    <property type="match status" value="3"/>
</dbReference>
<dbReference type="Gene3D" id="1.10.287.130">
    <property type="match status" value="1"/>
</dbReference>
<dbReference type="AlphaFoldDB" id="A0A1I4RFK8"/>
<dbReference type="InterPro" id="IPR003661">
    <property type="entry name" value="HisK_dim/P_dom"/>
</dbReference>
<keyword evidence="9" id="KW-0418">Kinase</keyword>
<dbReference type="SUPFAM" id="SSF55785">
    <property type="entry name" value="PYP-like sensor domain (PAS domain)"/>
    <property type="match status" value="3"/>
</dbReference>
<evidence type="ECO:0000256" key="13">
    <source>
        <dbReference type="PROSITE-ProRule" id="PRU00169"/>
    </source>
</evidence>
<dbReference type="InterPro" id="IPR029016">
    <property type="entry name" value="GAF-like_dom_sf"/>
</dbReference>
<dbReference type="Pfam" id="PF00072">
    <property type="entry name" value="Response_reg"/>
    <property type="match status" value="1"/>
</dbReference>
<protein>
    <recommendedName>
        <fullName evidence="4">histidine kinase</fullName>
        <ecNumber evidence="4">2.7.13.3</ecNumber>
    </recommendedName>
</protein>
<sequence length="984" mass="105775">MTGREGHGALLDAGAGATPLQRAEQDARAAREALRLSEERMRNMLESITDGFAVIERDWRIGYLNAQAEELLRPPGAAPLQLPGQTLWQAFPALCGGVLERQFRQALEQRQTVAFELYYAPRKRWLEVRAYPSAEGLTATLQDITQRKLGERALRDSAERLQVALAAGKLGDWLWDAGSGLVTLGRRAADIFDLPAEQALAWPQLRARLLEADREPARLAFFDAFASHSDCDIECRIERGDGERRWVSVVGHANFGDDGVLLGMTGMAQDISARKAAEDSLRQREEELRALADSIPQLAWIGRADGSVAWHNERWYAYTGAAPGEVVGDGWQDAYEPSCREPLRQRWQQSLRSGAPFEMELPIRGADGQYRWFLTRANPVRDSTGQLLRWFGTSTDVDQVKRVQEALRDESNVLELLNSTGNALASTRDLRPLLQEVTDAATRISGARFGAFLYHGAEAGAGAGGAARLLHTVSGRPPAGFAAACGERGGALFGPALRGEGTVRSDDLLRDERYRHCAGDAAADGPAMRSYLAVPVLSRAGGVVGSMVFGHPEPAMFGERSERILGGIAAQAGVAIDNARLYEAAQQAAEERRELLDSERGARAEVERTSQLKDEFLATLSHELRTPLTAILGWAQVLRRGSRDQADLHRGLQTIERNARAQAQLIEDLLDMSRITSGKVLLEMRPLAPLGVLEAAIETVRPTADAKGISIGQRFAPRVGLVMADPNRLQQILWNLLSNALKFTPRGGAVHIAMGEADGQVEITVADSGSGIAAAFLPHVFERFRQADSSTTRQHGGLGLGLSIVKHLAEQHGGTVAAASAGAGRGASFTLRLPLAARPADPPRVPGAAAPAAATAPRTDLAGLRVLVVDDEADARQLIQRILSDCNARVRTAASAAEALALLRSAPCDLLLSDIGMPDVDGHALLERVRALGPAGAALPAIALSAFARSEDRIKALQSGFRAHLTKPVEPAALIAAVAGARPA</sequence>
<dbReference type="FunFam" id="3.30.565.10:FF:000023">
    <property type="entry name" value="PAS domain-containing sensor histidine kinase"/>
    <property type="match status" value="1"/>
</dbReference>
<evidence type="ECO:0000259" key="15">
    <source>
        <dbReference type="PROSITE" id="PS50109"/>
    </source>
</evidence>
<keyword evidence="12" id="KW-0472">Membrane</keyword>
<keyword evidence="7" id="KW-0808">Transferase</keyword>
<keyword evidence="6 13" id="KW-0597">Phosphoprotein</keyword>
<dbReference type="SUPFAM" id="SSF55781">
    <property type="entry name" value="GAF domain-like"/>
    <property type="match status" value="1"/>
</dbReference>
<dbReference type="PRINTS" id="PR00344">
    <property type="entry name" value="BCTRLSENSOR"/>
</dbReference>
<dbReference type="SMART" id="SM00448">
    <property type="entry name" value="REC"/>
    <property type="match status" value="1"/>
</dbReference>
<dbReference type="GO" id="GO:0000155">
    <property type="term" value="F:phosphorelay sensor kinase activity"/>
    <property type="evidence" value="ECO:0007669"/>
    <property type="project" value="InterPro"/>
</dbReference>
<evidence type="ECO:0000256" key="5">
    <source>
        <dbReference type="ARBA" id="ARBA00022475"/>
    </source>
</evidence>
<dbReference type="InterPro" id="IPR035965">
    <property type="entry name" value="PAS-like_dom_sf"/>
</dbReference>
<evidence type="ECO:0000313" key="20">
    <source>
        <dbReference type="Proteomes" id="UP000199470"/>
    </source>
</evidence>
<evidence type="ECO:0000256" key="14">
    <source>
        <dbReference type="SAM" id="MobiDB-lite"/>
    </source>
</evidence>
<dbReference type="Pfam" id="PF02518">
    <property type="entry name" value="HATPase_c"/>
    <property type="match status" value="1"/>
</dbReference>
<dbReference type="InterPro" id="IPR013656">
    <property type="entry name" value="PAS_4"/>
</dbReference>
<name>A0A1I4RFK8_9BURK</name>
<dbReference type="PROSITE" id="PS50110">
    <property type="entry name" value="RESPONSE_REGULATORY"/>
    <property type="match status" value="1"/>
</dbReference>
<dbReference type="InterPro" id="IPR000700">
    <property type="entry name" value="PAS-assoc_C"/>
</dbReference>
<dbReference type="Proteomes" id="UP000199470">
    <property type="component" value="Unassembled WGS sequence"/>
</dbReference>
<dbReference type="InterPro" id="IPR011006">
    <property type="entry name" value="CheY-like_superfamily"/>
</dbReference>
<dbReference type="CDD" id="cd00082">
    <property type="entry name" value="HisKA"/>
    <property type="match status" value="1"/>
</dbReference>
<dbReference type="FunFam" id="1.10.287.130:FF:000001">
    <property type="entry name" value="Two-component sensor histidine kinase"/>
    <property type="match status" value="1"/>
</dbReference>
<dbReference type="RefSeq" id="WP_245774378.1">
    <property type="nucleotide sequence ID" value="NZ_FOTW01000022.1"/>
</dbReference>
<comment type="subcellular location">
    <subcellularLocation>
        <location evidence="2">Cell membrane</location>
    </subcellularLocation>
    <subcellularLocation>
        <location evidence="3">Membrane raft</location>
        <topology evidence="3">Multi-pass membrane protein</topology>
    </subcellularLocation>
</comment>
<feature type="compositionally biased region" description="Low complexity" evidence="14">
    <location>
        <begin position="8"/>
        <end position="22"/>
    </location>
</feature>
<dbReference type="PANTHER" id="PTHR43547:SF2">
    <property type="entry name" value="HYBRID SIGNAL TRANSDUCTION HISTIDINE KINASE C"/>
    <property type="match status" value="1"/>
</dbReference>
<dbReference type="Pfam" id="PF08448">
    <property type="entry name" value="PAS_4"/>
    <property type="match status" value="1"/>
</dbReference>
<feature type="domain" description="PAS" evidence="17">
    <location>
        <begin position="37"/>
        <end position="72"/>
    </location>
</feature>
<evidence type="ECO:0000256" key="10">
    <source>
        <dbReference type="ARBA" id="ARBA00022840"/>
    </source>
</evidence>
<dbReference type="InterPro" id="IPR000014">
    <property type="entry name" value="PAS"/>
</dbReference>
<dbReference type="SMART" id="SM00065">
    <property type="entry name" value="GAF"/>
    <property type="match status" value="1"/>
</dbReference>
<dbReference type="PANTHER" id="PTHR43547">
    <property type="entry name" value="TWO-COMPONENT HISTIDINE KINASE"/>
    <property type="match status" value="1"/>
</dbReference>
<dbReference type="SUPFAM" id="SSF47384">
    <property type="entry name" value="Homodimeric domain of signal transducing histidine kinase"/>
    <property type="match status" value="1"/>
</dbReference>
<evidence type="ECO:0000256" key="3">
    <source>
        <dbReference type="ARBA" id="ARBA00004314"/>
    </source>
</evidence>
<keyword evidence="10" id="KW-0067">ATP-binding</keyword>
<dbReference type="Gene3D" id="3.30.565.10">
    <property type="entry name" value="Histidine kinase-like ATPase, C-terminal domain"/>
    <property type="match status" value="1"/>
</dbReference>
<dbReference type="InterPro" id="IPR003594">
    <property type="entry name" value="HATPase_dom"/>
</dbReference>
<dbReference type="GO" id="GO:0045121">
    <property type="term" value="C:membrane raft"/>
    <property type="evidence" value="ECO:0007669"/>
    <property type="project" value="UniProtKB-SubCell"/>
</dbReference>
<dbReference type="SMART" id="SM00091">
    <property type="entry name" value="PAS"/>
    <property type="match status" value="3"/>
</dbReference>
<dbReference type="STRING" id="758825.SAMN02982985_04309"/>
<evidence type="ECO:0000256" key="8">
    <source>
        <dbReference type="ARBA" id="ARBA00022741"/>
    </source>
</evidence>
<dbReference type="Gene3D" id="3.30.450.40">
    <property type="match status" value="1"/>
</dbReference>
<feature type="domain" description="Histidine kinase" evidence="15">
    <location>
        <begin position="619"/>
        <end position="837"/>
    </location>
</feature>
<evidence type="ECO:0000256" key="4">
    <source>
        <dbReference type="ARBA" id="ARBA00012438"/>
    </source>
</evidence>
<evidence type="ECO:0000256" key="7">
    <source>
        <dbReference type="ARBA" id="ARBA00022679"/>
    </source>
</evidence>
<dbReference type="InterPro" id="IPR036890">
    <property type="entry name" value="HATPase_C_sf"/>
</dbReference>
<feature type="domain" description="PAC" evidence="18">
    <location>
        <begin position="231"/>
        <end position="283"/>
    </location>
</feature>
<dbReference type="SMART" id="SM00387">
    <property type="entry name" value="HATPase_c"/>
    <property type="match status" value="1"/>
</dbReference>
<evidence type="ECO:0000256" key="11">
    <source>
        <dbReference type="ARBA" id="ARBA00023012"/>
    </source>
</evidence>
<organism evidence="19 20">
    <name type="scientific">Rugamonas rubra</name>
    <dbReference type="NCBI Taxonomy" id="758825"/>
    <lineage>
        <taxon>Bacteria</taxon>
        <taxon>Pseudomonadati</taxon>
        <taxon>Pseudomonadota</taxon>
        <taxon>Betaproteobacteria</taxon>
        <taxon>Burkholderiales</taxon>
        <taxon>Oxalobacteraceae</taxon>
        <taxon>Telluria group</taxon>
        <taxon>Rugamonas</taxon>
    </lineage>
</organism>
<dbReference type="Pfam" id="PF00512">
    <property type="entry name" value="HisKA"/>
    <property type="match status" value="1"/>
</dbReference>
<dbReference type="Pfam" id="PF13426">
    <property type="entry name" value="PAS_9"/>
    <property type="match status" value="1"/>
</dbReference>
<dbReference type="GO" id="GO:0005524">
    <property type="term" value="F:ATP binding"/>
    <property type="evidence" value="ECO:0007669"/>
    <property type="project" value="UniProtKB-KW"/>
</dbReference>
<dbReference type="InterPro" id="IPR001789">
    <property type="entry name" value="Sig_transdc_resp-reg_receiver"/>
</dbReference>
<evidence type="ECO:0000256" key="6">
    <source>
        <dbReference type="ARBA" id="ARBA00022553"/>
    </source>
</evidence>
<evidence type="ECO:0000259" key="17">
    <source>
        <dbReference type="PROSITE" id="PS50112"/>
    </source>
</evidence>
<dbReference type="SUPFAM" id="SSF55874">
    <property type="entry name" value="ATPase domain of HSP90 chaperone/DNA topoisomerase II/histidine kinase"/>
    <property type="match status" value="1"/>
</dbReference>
<dbReference type="Pfam" id="PF08447">
    <property type="entry name" value="PAS_3"/>
    <property type="match status" value="1"/>
</dbReference>
<dbReference type="FunFam" id="3.30.450.20:FF:000099">
    <property type="entry name" value="Sensory box sensor histidine kinase"/>
    <property type="match status" value="1"/>
</dbReference>
<dbReference type="NCBIfam" id="TIGR00229">
    <property type="entry name" value="sensory_box"/>
    <property type="match status" value="2"/>
</dbReference>
<dbReference type="Gene3D" id="3.40.50.2300">
    <property type="match status" value="1"/>
</dbReference>
<feature type="domain" description="Response regulatory" evidence="16">
    <location>
        <begin position="865"/>
        <end position="982"/>
    </location>
</feature>
<evidence type="ECO:0000259" key="16">
    <source>
        <dbReference type="PROSITE" id="PS50110"/>
    </source>
</evidence>
<evidence type="ECO:0000256" key="1">
    <source>
        <dbReference type="ARBA" id="ARBA00000085"/>
    </source>
</evidence>
<evidence type="ECO:0000313" key="19">
    <source>
        <dbReference type="EMBL" id="SFM51007.1"/>
    </source>
</evidence>
<comment type="catalytic activity">
    <reaction evidence="1">
        <text>ATP + protein L-histidine = ADP + protein N-phospho-L-histidine.</text>
        <dbReference type="EC" id="2.7.13.3"/>
    </reaction>
</comment>
<dbReference type="InterPro" id="IPR001610">
    <property type="entry name" value="PAC"/>
</dbReference>
<dbReference type="PROSITE" id="PS50109">
    <property type="entry name" value="HIS_KIN"/>
    <property type="match status" value="1"/>
</dbReference>
<accession>A0A1I4RFK8</accession>
<keyword evidence="8" id="KW-0547">Nucleotide-binding</keyword>
<dbReference type="EMBL" id="FOTW01000022">
    <property type="protein sequence ID" value="SFM51007.1"/>
    <property type="molecule type" value="Genomic_DNA"/>
</dbReference>
<feature type="region of interest" description="Disordered" evidence="14">
    <location>
        <begin position="1"/>
        <end position="23"/>
    </location>
</feature>
<dbReference type="InterPro" id="IPR036097">
    <property type="entry name" value="HisK_dim/P_sf"/>
</dbReference>
<dbReference type="PROSITE" id="PS50112">
    <property type="entry name" value="PAS"/>
    <property type="match status" value="2"/>
</dbReference>
<proteinExistence type="predicted"/>
<dbReference type="Gene3D" id="3.30.450.20">
    <property type="entry name" value="PAS domain"/>
    <property type="match status" value="3"/>
</dbReference>
<evidence type="ECO:0000259" key="18">
    <source>
        <dbReference type="PROSITE" id="PS50113"/>
    </source>
</evidence>
<feature type="domain" description="PAS" evidence="17">
    <location>
        <begin position="284"/>
        <end position="354"/>
    </location>
</feature>
<keyword evidence="20" id="KW-1185">Reference proteome</keyword>
<dbReference type="Pfam" id="PF13185">
    <property type="entry name" value="GAF_2"/>
    <property type="match status" value="1"/>
</dbReference>
<keyword evidence="11" id="KW-0902">Two-component regulatory system</keyword>
<dbReference type="SMART" id="SM00388">
    <property type="entry name" value="HisKA"/>
    <property type="match status" value="1"/>
</dbReference>
<dbReference type="InterPro" id="IPR005467">
    <property type="entry name" value="His_kinase_dom"/>
</dbReference>
<dbReference type="SUPFAM" id="SSF52172">
    <property type="entry name" value="CheY-like"/>
    <property type="match status" value="1"/>
</dbReference>
<dbReference type="EC" id="2.7.13.3" evidence="4"/>
<reference evidence="19 20" key="1">
    <citation type="submission" date="2016-10" db="EMBL/GenBank/DDBJ databases">
        <authorList>
            <person name="de Groot N.N."/>
        </authorList>
    </citation>
    <scope>NUCLEOTIDE SEQUENCE [LARGE SCALE GENOMIC DNA]</scope>
    <source>
        <strain evidence="19 20">ATCC 43154</strain>
    </source>
</reference>
<evidence type="ECO:0000256" key="9">
    <source>
        <dbReference type="ARBA" id="ARBA00022777"/>
    </source>
</evidence>
<evidence type="ECO:0000256" key="2">
    <source>
        <dbReference type="ARBA" id="ARBA00004236"/>
    </source>
</evidence>